<protein>
    <recommendedName>
        <fullName evidence="3">SAC domain-containing protein</fullName>
    </recommendedName>
</protein>
<evidence type="ECO:0000313" key="4">
    <source>
        <dbReference type="EMBL" id="RSH81285.1"/>
    </source>
</evidence>
<keyword evidence="2" id="KW-1133">Transmembrane helix</keyword>
<organism evidence="4 5">
    <name type="scientific">Apiotrichum porosum</name>
    <dbReference type="NCBI Taxonomy" id="105984"/>
    <lineage>
        <taxon>Eukaryota</taxon>
        <taxon>Fungi</taxon>
        <taxon>Dikarya</taxon>
        <taxon>Basidiomycota</taxon>
        <taxon>Agaricomycotina</taxon>
        <taxon>Tremellomycetes</taxon>
        <taxon>Trichosporonales</taxon>
        <taxon>Trichosporonaceae</taxon>
        <taxon>Apiotrichum</taxon>
    </lineage>
</organism>
<sequence>MATYNCLPLHESYNVYVSPSSYVFEPAATPVFGADGQTEKDVRESLHVDRKTGQFSLNVSAAIPLGREKVIPCYGILGVISLATTDYLVIITQRTPSCRLLSHPIFLATDFRLLPVNPASSSQAILGNPIEKELVELVEQGLKAGNLWFSHGWDLTNTLQRQKELEDAGKGPGRSPLWQRADERFFWNRFLMDRFIGLTEGGMDLSRFILPVMFGFLELRSATINNRDFLFCLVARRSRHRVGTRYFSRGIDTSGSVSNFNETEQIILLDPVPENGKLTRGRVDGRERLSFVQIRGSVPVYWAEVNNLRYKPDLQIMDVAQTGASFKRHIEDMVDKYNSLYLVNLVNQKGYEQPVKEAFERVMKVAETDPALADRARYLYFDFHHECRKMRFDKIQVLLDQLNESLVSMGWFHGVAPAPTGFNSNLGPTRLLQTQTGVIRSNCMDCLDRTNVAQSALAKWALNQQLRKVGVLSVKESVDDHEDFMVVFRNVWADHADNISNAYSGSGALKTDYTRTGKRTKQGLLQDGYNSVQRYVKNNFFDGDRQDAYDLVTGSYVARRGAIPPLSDTRPLLIRAMPYVLVFALTMIFSALTLPRSSEWSIYSFLFLWFALAFFSLSFIWGNGTSYVAWPRLNPPVEILSYEGAGFRTKRRGRGVSIGSVVPLPGKRSRSRGPGEIELGKKKGALID</sequence>
<dbReference type="AlphaFoldDB" id="A0A427XR45"/>
<dbReference type="OrthoDB" id="405996at2759"/>
<feature type="transmembrane region" description="Helical" evidence="2">
    <location>
        <begin position="602"/>
        <end position="621"/>
    </location>
</feature>
<dbReference type="PROSITE" id="PS50275">
    <property type="entry name" value="SAC"/>
    <property type="match status" value="1"/>
</dbReference>
<dbReference type="GO" id="GO:0046856">
    <property type="term" value="P:phosphatidylinositol dephosphorylation"/>
    <property type="evidence" value="ECO:0007669"/>
    <property type="project" value="TreeGrafter"/>
</dbReference>
<dbReference type="RefSeq" id="XP_028476004.1">
    <property type="nucleotide sequence ID" value="XM_028624030.1"/>
</dbReference>
<keyword evidence="2" id="KW-0812">Transmembrane</keyword>
<reference evidence="4 5" key="1">
    <citation type="submission" date="2018-11" db="EMBL/GenBank/DDBJ databases">
        <title>Genome sequence of Apiotrichum porosum DSM 27194.</title>
        <authorList>
            <person name="Aliyu H."/>
            <person name="Gorte O."/>
            <person name="Ochsenreither K."/>
        </authorList>
    </citation>
    <scope>NUCLEOTIDE SEQUENCE [LARGE SCALE GENOMIC DNA]</scope>
    <source>
        <strain evidence="4 5">DSM 27194</strain>
    </source>
</reference>
<dbReference type="InterPro" id="IPR002013">
    <property type="entry name" value="SAC_dom"/>
</dbReference>
<dbReference type="Pfam" id="PF02383">
    <property type="entry name" value="Syja_N"/>
    <property type="match status" value="1"/>
</dbReference>
<evidence type="ECO:0000256" key="2">
    <source>
        <dbReference type="SAM" id="Phobius"/>
    </source>
</evidence>
<evidence type="ECO:0000256" key="1">
    <source>
        <dbReference type="SAM" id="MobiDB-lite"/>
    </source>
</evidence>
<dbReference type="GO" id="GO:0043812">
    <property type="term" value="F:phosphatidylinositol-4-phosphate phosphatase activity"/>
    <property type="evidence" value="ECO:0007669"/>
    <property type="project" value="TreeGrafter"/>
</dbReference>
<name>A0A427XR45_9TREE</name>
<dbReference type="STRING" id="105984.A0A427XR45"/>
<dbReference type="PANTHER" id="PTHR45662">
    <property type="entry name" value="PHOSPHATIDYLINOSITIDE PHOSPHATASE SAC1"/>
    <property type="match status" value="1"/>
</dbReference>
<dbReference type="Proteomes" id="UP000279236">
    <property type="component" value="Unassembled WGS sequence"/>
</dbReference>
<dbReference type="PANTHER" id="PTHR45662:SF2">
    <property type="entry name" value="PHOSPHATIDYLINOSITOL-3-PHOSPHATASE SAC1"/>
    <property type="match status" value="1"/>
</dbReference>
<keyword evidence="2" id="KW-0472">Membrane</keyword>
<feature type="domain" description="SAC" evidence="3">
    <location>
        <begin position="138"/>
        <end position="505"/>
    </location>
</feature>
<evidence type="ECO:0000313" key="5">
    <source>
        <dbReference type="Proteomes" id="UP000279236"/>
    </source>
</evidence>
<gene>
    <name evidence="4" type="ORF">EHS24_008727</name>
</gene>
<dbReference type="GO" id="GO:0005783">
    <property type="term" value="C:endoplasmic reticulum"/>
    <property type="evidence" value="ECO:0007669"/>
    <property type="project" value="TreeGrafter"/>
</dbReference>
<accession>A0A427XR45</accession>
<feature type="region of interest" description="Disordered" evidence="1">
    <location>
        <begin position="663"/>
        <end position="688"/>
    </location>
</feature>
<dbReference type="GeneID" id="39593270"/>
<feature type="transmembrane region" description="Helical" evidence="2">
    <location>
        <begin position="576"/>
        <end position="595"/>
    </location>
</feature>
<proteinExistence type="predicted"/>
<keyword evidence="5" id="KW-1185">Reference proteome</keyword>
<comment type="caution">
    <text evidence="4">The sequence shown here is derived from an EMBL/GenBank/DDBJ whole genome shotgun (WGS) entry which is preliminary data.</text>
</comment>
<evidence type="ECO:0000259" key="3">
    <source>
        <dbReference type="PROSITE" id="PS50275"/>
    </source>
</evidence>
<dbReference type="EMBL" id="RSCE01000007">
    <property type="protein sequence ID" value="RSH81285.1"/>
    <property type="molecule type" value="Genomic_DNA"/>
</dbReference>